<dbReference type="GO" id="GO:0051536">
    <property type="term" value="F:iron-sulfur cluster binding"/>
    <property type="evidence" value="ECO:0007669"/>
    <property type="project" value="UniProtKB-KW"/>
</dbReference>
<evidence type="ECO:0000313" key="4">
    <source>
        <dbReference type="Proteomes" id="UP000007721"/>
    </source>
</evidence>
<accession>B9M8F9</accession>
<dbReference type="RefSeq" id="WP_012645223.1">
    <property type="nucleotide sequence ID" value="NC_011979.1"/>
</dbReference>
<evidence type="ECO:0000313" key="3">
    <source>
        <dbReference type="EMBL" id="ACM18494.1"/>
    </source>
</evidence>
<gene>
    <name evidence="3" type="primary">pcmH</name>
    <name evidence="3" type="ordered locus">Geob_0120</name>
</gene>
<dbReference type="InterPro" id="IPR006311">
    <property type="entry name" value="TAT_signal"/>
</dbReference>
<organism evidence="3 4">
    <name type="scientific">Geotalea daltonii (strain DSM 22248 / JCM 15807 / FRC-32)</name>
    <name type="common">Geobacter daltonii</name>
    <dbReference type="NCBI Taxonomy" id="316067"/>
    <lineage>
        <taxon>Bacteria</taxon>
        <taxon>Pseudomonadati</taxon>
        <taxon>Thermodesulfobacteriota</taxon>
        <taxon>Desulfuromonadia</taxon>
        <taxon>Geobacterales</taxon>
        <taxon>Geobacteraceae</taxon>
        <taxon>Geotalea</taxon>
    </lineage>
</organism>
<sequence length="138" mass="15046">MINQSRRGFFKTVFTAGAALAASTMGSQTHVAEAVNTGQIKGICLYVPSLGKASEFVEEMNRNAPGEWTARPLPGEMVDCYLETKNLYEEARGNANTFVGVVDPATFAIVHEAIADSGGSFHYVKYEERNRVTFSAQM</sequence>
<dbReference type="AlphaFoldDB" id="B9M8F9"/>
<feature type="signal peptide" evidence="2">
    <location>
        <begin position="1"/>
        <end position="21"/>
    </location>
</feature>
<keyword evidence="1" id="KW-0411">Iron-sulfur</keyword>
<dbReference type="HOGENOM" id="CLU_1852311_0_0_7"/>
<reference evidence="3 4" key="1">
    <citation type="submission" date="2009-01" db="EMBL/GenBank/DDBJ databases">
        <title>Complete sequence of Geobacter sp. FRC-32.</title>
        <authorList>
            <consortium name="US DOE Joint Genome Institute"/>
            <person name="Lucas S."/>
            <person name="Copeland A."/>
            <person name="Lapidus A."/>
            <person name="Glavina del Rio T."/>
            <person name="Dalin E."/>
            <person name="Tice H."/>
            <person name="Bruce D."/>
            <person name="Goodwin L."/>
            <person name="Pitluck S."/>
            <person name="Saunders E."/>
            <person name="Brettin T."/>
            <person name="Detter J.C."/>
            <person name="Han C."/>
            <person name="Larimer F."/>
            <person name="Land M."/>
            <person name="Hauser L."/>
            <person name="Kyrpides N."/>
            <person name="Ovchinnikova G."/>
            <person name="Kostka J."/>
            <person name="Richardson P."/>
        </authorList>
    </citation>
    <scope>NUCLEOTIDE SEQUENCE [LARGE SCALE GENOMIC DNA]</scope>
    <source>
        <strain evidence="4">DSM 22248 / JCM 15807 / FRC-32</strain>
    </source>
</reference>
<dbReference type="Proteomes" id="UP000007721">
    <property type="component" value="Chromosome"/>
</dbReference>
<proteinExistence type="predicted"/>
<keyword evidence="1" id="KW-0408">Iron</keyword>
<dbReference type="EMBL" id="CP001390">
    <property type="protein sequence ID" value="ACM18494.1"/>
    <property type="molecule type" value="Genomic_DNA"/>
</dbReference>
<dbReference type="STRING" id="316067.Geob_0120"/>
<dbReference type="OrthoDB" id="5397024at2"/>
<dbReference type="PROSITE" id="PS51318">
    <property type="entry name" value="TAT"/>
    <property type="match status" value="1"/>
</dbReference>
<evidence type="ECO:0000256" key="1">
    <source>
        <dbReference type="ARBA" id="ARBA00023014"/>
    </source>
</evidence>
<evidence type="ECO:0000256" key="2">
    <source>
        <dbReference type="SAM" id="SignalP"/>
    </source>
</evidence>
<keyword evidence="1" id="KW-0479">Metal-binding</keyword>
<dbReference type="KEGG" id="geo:Geob_0120"/>
<dbReference type="eggNOG" id="ENOG5033VZ7">
    <property type="taxonomic scope" value="Bacteria"/>
</dbReference>
<protein>
    <submittedName>
        <fullName evidence="3">Protein PcmH with twin-arginine translocation pathway signal</fullName>
    </submittedName>
</protein>
<feature type="chain" id="PRO_5002888880" evidence="2">
    <location>
        <begin position="22"/>
        <end position="138"/>
    </location>
</feature>
<keyword evidence="2" id="KW-0732">Signal</keyword>
<keyword evidence="4" id="KW-1185">Reference proteome</keyword>
<name>B9M8F9_GEODF</name>